<keyword evidence="2" id="KW-1185">Reference proteome</keyword>
<dbReference type="Pfam" id="PF11112">
    <property type="entry name" value="PyocinActivator"/>
    <property type="match status" value="1"/>
</dbReference>
<gene>
    <name evidence="1" type="ORF">BMG03_10555</name>
</gene>
<sequence length="95" mass="10767">MNEKFAPLVPRLELQLMGLYDGSPLIEIEELADRWFNLTPAKLLYKCNTGTIDLIITPLGDSQKAKKVITAHDFAVYVAHQRAAAEAERQKLLNW</sequence>
<accession>A0ABN4XAH4</accession>
<evidence type="ECO:0000313" key="2">
    <source>
        <dbReference type="Proteomes" id="UP000185622"/>
    </source>
</evidence>
<dbReference type="RefSeq" id="WP_075776466.1">
    <property type="nucleotide sequence ID" value="NZ_CP019437.1"/>
</dbReference>
<dbReference type="Proteomes" id="UP000185622">
    <property type="component" value="Chromosome"/>
</dbReference>
<dbReference type="InterPro" id="IPR020518">
    <property type="entry name" value="Tscrpt_reg_PrtN"/>
</dbReference>
<evidence type="ECO:0000313" key="1">
    <source>
        <dbReference type="EMBL" id="AQS48189.1"/>
    </source>
</evidence>
<evidence type="ECO:0008006" key="3">
    <source>
        <dbReference type="Google" id="ProtNLM"/>
    </source>
</evidence>
<organism evidence="1 2">
    <name type="scientific">Thioclava nitratireducens</name>
    <dbReference type="NCBI Taxonomy" id="1915078"/>
    <lineage>
        <taxon>Bacteria</taxon>
        <taxon>Pseudomonadati</taxon>
        <taxon>Pseudomonadota</taxon>
        <taxon>Alphaproteobacteria</taxon>
        <taxon>Rhodobacterales</taxon>
        <taxon>Paracoccaceae</taxon>
        <taxon>Thioclava</taxon>
    </lineage>
</organism>
<proteinExistence type="predicted"/>
<name>A0ABN4XAH4_9RHOB</name>
<protein>
    <recommendedName>
        <fullName evidence="3">Pyocin activator protein PrtN</fullName>
    </recommendedName>
</protein>
<dbReference type="EMBL" id="CP019437">
    <property type="protein sequence ID" value="AQS48189.1"/>
    <property type="molecule type" value="Genomic_DNA"/>
</dbReference>
<reference evidence="1 2" key="1">
    <citation type="submission" date="2017-01" db="EMBL/GenBank/DDBJ databases">
        <title>The complete genome sequence of a sulfur-oxidizing marine bacterium Thioclava sp. 25B10_4T.</title>
        <authorList>
            <person name="Liu Y."/>
            <person name="Lai Q."/>
            <person name="Shao Z."/>
        </authorList>
    </citation>
    <scope>NUCLEOTIDE SEQUENCE [LARGE SCALE GENOMIC DNA]</scope>
    <source>
        <strain evidence="1 2">25B10_4</strain>
    </source>
</reference>